<comment type="pathway">
    <text evidence="1 6">Cell wall biogenesis; peptidoglycan biosynthesis.</text>
</comment>
<organism evidence="9 10">
    <name type="scientific">Evansella alkalicola</name>
    <dbReference type="NCBI Taxonomy" id="745819"/>
    <lineage>
        <taxon>Bacteria</taxon>
        <taxon>Bacillati</taxon>
        <taxon>Bacillota</taxon>
        <taxon>Bacilli</taxon>
        <taxon>Bacillales</taxon>
        <taxon>Bacillaceae</taxon>
        <taxon>Evansella</taxon>
    </lineage>
</organism>
<keyword evidence="3 6" id="KW-0133">Cell shape</keyword>
<evidence type="ECO:0000313" key="9">
    <source>
        <dbReference type="EMBL" id="MBU9720583.1"/>
    </source>
</evidence>
<dbReference type="InterPro" id="IPR036365">
    <property type="entry name" value="PGBD-like_sf"/>
</dbReference>
<dbReference type="PANTHER" id="PTHR30582">
    <property type="entry name" value="L,D-TRANSPEPTIDASE"/>
    <property type="match status" value="1"/>
</dbReference>
<dbReference type="Gene3D" id="1.10.101.10">
    <property type="entry name" value="PGBD-like superfamily/PGBD"/>
    <property type="match status" value="1"/>
</dbReference>
<feature type="domain" description="L,D-TPase catalytic" evidence="8">
    <location>
        <begin position="31"/>
        <end position="155"/>
    </location>
</feature>
<name>A0ABS6JPU3_9BACI</name>
<dbReference type="SUPFAM" id="SSF141523">
    <property type="entry name" value="L,D-transpeptidase catalytic domain-like"/>
    <property type="match status" value="1"/>
</dbReference>
<dbReference type="Gene3D" id="2.40.440.10">
    <property type="entry name" value="L,D-transpeptidase catalytic domain-like"/>
    <property type="match status" value="1"/>
</dbReference>
<dbReference type="CDD" id="cd16913">
    <property type="entry name" value="YkuD_like"/>
    <property type="match status" value="1"/>
</dbReference>
<reference evidence="9 10" key="1">
    <citation type="submission" date="2021-06" db="EMBL/GenBank/DDBJ databases">
        <title>Bacillus sp. RD4P76, an endophyte from a halophyte.</title>
        <authorList>
            <person name="Sun J.-Q."/>
        </authorList>
    </citation>
    <scope>NUCLEOTIDE SEQUENCE [LARGE SCALE GENOMIC DNA]</scope>
    <source>
        <strain evidence="9 10">JCM 17098</strain>
    </source>
</reference>
<proteinExistence type="predicted"/>
<dbReference type="InterPro" id="IPR036366">
    <property type="entry name" value="PGBDSf"/>
</dbReference>
<evidence type="ECO:0000256" key="6">
    <source>
        <dbReference type="PROSITE-ProRule" id="PRU01373"/>
    </source>
</evidence>
<evidence type="ECO:0000313" key="10">
    <source>
        <dbReference type="Proteomes" id="UP000790580"/>
    </source>
</evidence>
<evidence type="ECO:0000259" key="8">
    <source>
        <dbReference type="PROSITE" id="PS52029"/>
    </source>
</evidence>
<keyword evidence="10" id="KW-1185">Reference proteome</keyword>
<evidence type="ECO:0000256" key="4">
    <source>
        <dbReference type="ARBA" id="ARBA00022984"/>
    </source>
</evidence>
<feature type="active site" description="Nucleophile" evidence="6">
    <location>
        <position position="131"/>
    </location>
</feature>
<evidence type="ECO:0000256" key="5">
    <source>
        <dbReference type="ARBA" id="ARBA00023316"/>
    </source>
</evidence>
<dbReference type="SUPFAM" id="SSF47090">
    <property type="entry name" value="PGBD-like"/>
    <property type="match status" value="1"/>
</dbReference>
<evidence type="ECO:0000256" key="3">
    <source>
        <dbReference type="ARBA" id="ARBA00022960"/>
    </source>
</evidence>
<dbReference type="PANTHER" id="PTHR30582:SF4">
    <property type="entry name" value="L,D-TRANSPEPTIDASE YQJB-RELATED"/>
    <property type="match status" value="1"/>
</dbReference>
<keyword evidence="4 6" id="KW-0573">Peptidoglycan synthesis</keyword>
<feature type="compositionally biased region" description="Basic and acidic residues" evidence="7">
    <location>
        <begin position="263"/>
        <end position="288"/>
    </location>
</feature>
<feature type="active site" description="Proton donor/acceptor" evidence="6">
    <location>
        <position position="115"/>
    </location>
</feature>
<dbReference type="RefSeq" id="WP_088076588.1">
    <property type="nucleotide sequence ID" value="NZ_JAHQCR010000018.1"/>
</dbReference>
<accession>A0ABS6JPU3</accession>
<dbReference type="Proteomes" id="UP000790580">
    <property type="component" value="Unassembled WGS sequence"/>
</dbReference>
<keyword evidence="5 6" id="KW-0961">Cell wall biogenesis/degradation</keyword>
<dbReference type="InterPro" id="IPR002477">
    <property type="entry name" value="Peptidoglycan-bd-like"/>
</dbReference>
<dbReference type="InterPro" id="IPR005490">
    <property type="entry name" value="LD_TPept_cat_dom"/>
</dbReference>
<sequence>MKKLIMVAVTLLITIMFLPYLTNEASASSKQLIIIDKATNQLAYYENNELVRVFSVGTGRSSDLTPEGSFIIVNKIVNRPYYKEDIPGGDPANPLGNRWLGLDARGTWGTTYAIHGNNNPNSIGHYVSAGCIRMHNEEIKWLFERVVENTPVIITTSGQGFQAIAKANGYDVSHTSYEAESPAPPPLDCSALREGCSGEKVRELQHKLDELGYSTGGADGDFVPATNKAVLQFQKDAKLSADGVVGAKTLEALDAALKAMKQEKENKKKESESATKDKDKEKDKKEEKEDTDEADEKGNEQEKPDENLEDNNADDKGFYRLTLDEMIIYTTSKETYERFKAYENGHIDIHSHHNMKVALNF</sequence>
<dbReference type="EMBL" id="JAHQCR010000018">
    <property type="protein sequence ID" value="MBU9720583.1"/>
    <property type="molecule type" value="Genomic_DNA"/>
</dbReference>
<feature type="region of interest" description="Disordered" evidence="7">
    <location>
        <begin position="263"/>
        <end position="314"/>
    </location>
</feature>
<evidence type="ECO:0000256" key="1">
    <source>
        <dbReference type="ARBA" id="ARBA00004752"/>
    </source>
</evidence>
<dbReference type="Pfam" id="PF01471">
    <property type="entry name" value="PG_binding_1"/>
    <property type="match status" value="1"/>
</dbReference>
<feature type="compositionally biased region" description="Basic and acidic residues" evidence="7">
    <location>
        <begin position="296"/>
        <end position="306"/>
    </location>
</feature>
<dbReference type="PROSITE" id="PS52029">
    <property type="entry name" value="LD_TPASE"/>
    <property type="match status" value="1"/>
</dbReference>
<comment type="caution">
    <text evidence="9">The sequence shown here is derived from an EMBL/GenBank/DDBJ whole genome shotgun (WGS) entry which is preliminary data.</text>
</comment>
<gene>
    <name evidence="9" type="ORF">KS407_03880</name>
</gene>
<dbReference type="Pfam" id="PF03734">
    <property type="entry name" value="YkuD"/>
    <property type="match status" value="1"/>
</dbReference>
<evidence type="ECO:0000256" key="2">
    <source>
        <dbReference type="ARBA" id="ARBA00022679"/>
    </source>
</evidence>
<protein>
    <submittedName>
        <fullName evidence="9">L,D-transpeptidase family protein</fullName>
    </submittedName>
</protein>
<dbReference type="InterPro" id="IPR050979">
    <property type="entry name" value="LD-transpeptidase"/>
</dbReference>
<dbReference type="InterPro" id="IPR038063">
    <property type="entry name" value="Transpep_catalytic_dom"/>
</dbReference>
<evidence type="ECO:0000256" key="7">
    <source>
        <dbReference type="SAM" id="MobiDB-lite"/>
    </source>
</evidence>
<keyword evidence="2" id="KW-0808">Transferase</keyword>